<keyword evidence="9" id="KW-1185">Reference proteome</keyword>
<comment type="similarity">
    <text evidence="1">In the N-terminal section; belongs to the glycosyltransferase 20 family.</text>
</comment>
<proteinExistence type="inferred from homology"/>
<dbReference type="PANTHER" id="PTHR10788:SF106">
    <property type="entry name" value="BCDNA.GH08860"/>
    <property type="match status" value="1"/>
</dbReference>
<feature type="compositionally biased region" description="Basic and acidic residues" evidence="7">
    <location>
        <begin position="25"/>
        <end position="38"/>
    </location>
</feature>
<dbReference type="CDD" id="cd03788">
    <property type="entry name" value="GT20_TPS"/>
    <property type="match status" value="1"/>
</dbReference>
<feature type="compositionally biased region" description="Low complexity" evidence="7">
    <location>
        <begin position="112"/>
        <end position="140"/>
    </location>
</feature>
<evidence type="ECO:0000256" key="4">
    <source>
        <dbReference type="ARBA" id="ARBA00022676"/>
    </source>
</evidence>
<dbReference type="Pfam" id="PF00982">
    <property type="entry name" value="Glyco_transf_20"/>
    <property type="match status" value="1"/>
</dbReference>
<evidence type="ECO:0000256" key="3">
    <source>
        <dbReference type="ARBA" id="ARBA00012538"/>
    </source>
</evidence>
<name>A0A388KI13_CHABU</name>
<evidence type="ECO:0000313" key="9">
    <source>
        <dbReference type="Proteomes" id="UP000265515"/>
    </source>
</evidence>
<dbReference type="GO" id="GO:0005829">
    <property type="term" value="C:cytosol"/>
    <property type="evidence" value="ECO:0007669"/>
    <property type="project" value="TreeGrafter"/>
</dbReference>
<protein>
    <recommendedName>
        <fullName evidence="3">alpha,alpha-trehalose-phosphate synthase (UDP-forming)</fullName>
        <ecNumber evidence="3">2.4.1.15</ecNumber>
    </recommendedName>
</protein>
<dbReference type="Proteomes" id="UP000265515">
    <property type="component" value="Unassembled WGS sequence"/>
</dbReference>
<gene>
    <name evidence="8" type="ORF">CBR_g4535</name>
</gene>
<comment type="similarity">
    <text evidence="2">In the C-terminal section; belongs to the trehalose phosphatase family.</text>
</comment>
<accession>A0A388KI13</accession>
<dbReference type="Gramene" id="GBG69704">
    <property type="protein sequence ID" value="GBG69704"/>
    <property type="gene ID" value="CBR_g4535"/>
</dbReference>
<dbReference type="NCBIfam" id="NF011071">
    <property type="entry name" value="PRK14501.1"/>
    <property type="match status" value="1"/>
</dbReference>
<evidence type="ECO:0000256" key="7">
    <source>
        <dbReference type="SAM" id="MobiDB-lite"/>
    </source>
</evidence>
<dbReference type="NCBIfam" id="TIGR02400">
    <property type="entry name" value="trehalose_OtsA"/>
    <property type="match status" value="1"/>
</dbReference>
<feature type="region of interest" description="Disordered" evidence="7">
    <location>
        <begin position="1185"/>
        <end position="1219"/>
    </location>
</feature>
<organism evidence="8 9">
    <name type="scientific">Chara braunii</name>
    <name type="common">Braun's stonewort</name>
    <dbReference type="NCBI Taxonomy" id="69332"/>
    <lineage>
        <taxon>Eukaryota</taxon>
        <taxon>Viridiplantae</taxon>
        <taxon>Streptophyta</taxon>
        <taxon>Charophyceae</taxon>
        <taxon>Charales</taxon>
        <taxon>Characeae</taxon>
        <taxon>Chara</taxon>
    </lineage>
</organism>
<evidence type="ECO:0000256" key="6">
    <source>
        <dbReference type="ARBA" id="ARBA00048039"/>
    </source>
</evidence>
<dbReference type="GO" id="GO:0005992">
    <property type="term" value="P:trehalose biosynthetic process"/>
    <property type="evidence" value="ECO:0007669"/>
    <property type="project" value="InterPro"/>
</dbReference>
<dbReference type="SUPFAM" id="SSF56784">
    <property type="entry name" value="HAD-like"/>
    <property type="match status" value="1"/>
</dbReference>
<dbReference type="Gene3D" id="3.40.50.2000">
    <property type="entry name" value="Glycogen Phosphorylase B"/>
    <property type="match status" value="2"/>
</dbReference>
<dbReference type="InterPro" id="IPR012766">
    <property type="entry name" value="Trehalose_OtsA"/>
</dbReference>
<comment type="caution">
    <text evidence="8">The sequence shown here is derived from an EMBL/GenBank/DDBJ whole genome shotgun (WGS) entry which is preliminary data.</text>
</comment>
<evidence type="ECO:0000256" key="2">
    <source>
        <dbReference type="ARBA" id="ARBA00006330"/>
    </source>
</evidence>
<evidence type="ECO:0000313" key="8">
    <source>
        <dbReference type="EMBL" id="GBG69704.1"/>
    </source>
</evidence>
<keyword evidence="5" id="KW-0808">Transferase</keyword>
<evidence type="ECO:0000256" key="5">
    <source>
        <dbReference type="ARBA" id="ARBA00022679"/>
    </source>
</evidence>
<dbReference type="InterPro" id="IPR003337">
    <property type="entry name" value="Trehalose_PPase"/>
</dbReference>
<sequence>MADSAVASTGLPYSLSVKTHPSPRSSRDWKDEDRDRDSNSGTPRRRLSMSSSGEFRPQLSAVDFRRDTNSGTSSSPLRARPDESPPSPSAAAASLSKFGVGGCGVGGGVAYQQQQQRSGSGSPRMKHNSSYPSLNNPPSLTTLRMDWQARHGGGGGGGGERNGGGAVCVGGDGSATGQSVGNGDTVDEDRTDSMNQGKGGAKQERLLVVANRLPVCARREADGSWQLDLSAGGLVSALLGVKKNFETVWIGWPGMHVPDEWGRKTLTKALAEKGCVPVFLDEETVDQYYNGYCNNVLWPLFHYIGVTYPMEDKLASTRSLQAQWLAYQFANRQFANVVLNEYREGDTVWCHDYHLMLLPSMLKEKSERMKVGWFLHTPFPSSEIYRTLPLRREILTGVLSSDLIGFHTYDYARHFVSSCSRILGHEGTPDGVENCQTGAITRVAAFPIGIDPDRFVEAVDDEAVKSYIAELRARFAGKKVMLGVDRLDMIKGIPQKLLAFEKFLEEHPDWGDRVILVQIAVPSRTDVPEYQRFSSQVHEIVGRINGRFGTVMNMPIHHLTRSIEFNHLVALYAVTDVALVTSLRDGMNLVSYEFVACQNAKKGVLILSEFAGAAQSLGAGAILVNPWNVSDVASAIEEALTMPEADRVEMHRHNFKHVTLHTAQAWAETFVSELQYTVHEVEMRRKRTPPQLPTQMVVERFADSNNRLLVLGFNATLTRPVEDSGRRGPDQIKEMKPRLHPLSREYLDLLSRDPNTTIVILSGSEKKALDKAFGGLNVWLAAGNGMFLRHARNDKWTAIMPELEGADLRESVQPVFEYFSKRTPGSYLESRETSLIWNYKYADVEFGRVQARDLLQHLLNGSMSSGSFEIVQGTRSIEVRPSGISKGAAMERVLAEIVHRKRMRAPIDFVFVAGKFLNKDEDLYEFFEPRESSSSSSEENECAAHHQPFLKFDSSMSSYINSNEGGIKANRYMEQKDSRKPCLRRCSSMGGSLRQCHSLNCSLTGKYNPLKAGRRSHMKLSPMLKRSLSRDGAMWNSGDPAESLSDGDDQCDGGVALNLRDGTSFSCSVGRSRTLARHMLGSSDDVVGLLKLFAESCGNSPSDDVSVGIQCRQDREGDDSSSWNVGQFPVQLSSVSVNSDMNGNSYSLPHVGSLQCFSTPVGSPVGGSNFGGGVVGTPGHPFGPVRTAPPGSGGKGEPGESPRMQVHLGSGTPGKPGGYQGVPGRGVESPRHHFGGMSSGLSHDSTLHPFGGGVSAPNGDRDSTSPRIHYNSAGVPENLYYSYHPYDNQRDHQFASLHEPTFPYPPNRNGMRSMNGSAMPKPYSVAPRMQATGLVLRREFDALHFPCAQDAGYVPCQEVNYAQDSGNLHAVHPEDNLLLFDSSCPRRWLRYLPRREFGSVPKEVVGVPYEQLTRSTSWG</sequence>
<dbReference type="Pfam" id="PF02358">
    <property type="entry name" value="Trehalose_PPase"/>
    <property type="match status" value="1"/>
</dbReference>
<comment type="catalytic activity">
    <reaction evidence="6">
        <text>D-glucose 6-phosphate + UDP-alpha-D-glucose = alpha,alpha-trehalose 6-phosphate + UDP + H(+)</text>
        <dbReference type="Rhea" id="RHEA:18889"/>
        <dbReference type="ChEBI" id="CHEBI:15378"/>
        <dbReference type="ChEBI" id="CHEBI:58223"/>
        <dbReference type="ChEBI" id="CHEBI:58429"/>
        <dbReference type="ChEBI" id="CHEBI:58885"/>
        <dbReference type="ChEBI" id="CHEBI:61548"/>
        <dbReference type="EC" id="2.4.1.15"/>
    </reaction>
</comment>
<dbReference type="PANTHER" id="PTHR10788">
    <property type="entry name" value="TREHALOSE-6-PHOSPHATE SYNTHASE"/>
    <property type="match status" value="1"/>
</dbReference>
<dbReference type="OrthoDB" id="2019597at2759"/>
<dbReference type="EC" id="2.4.1.15" evidence="3"/>
<feature type="compositionally biased region" description="Gly residues" evidence="7">
    <location>
        <begin position="151"/>
        <end position="174"/>
    </location>
</feature>
<reference evidence="8 9" key="1">
    <citation type="journal article" date="2018" name="Cell">
        <title>The Chara Genome: Secondary Complexity and Implications for Plant Terrestrialization.</title>
        <authorList>
            <person name="Nishiyama T."/>
            <person name="Sakayama H."/>
            <person name="Vries J.D."/>
            <person name="Buschmann H."/>
            <person name="Saint-Marcoux D."/>
            <person name="Ullrich K.K."/>
            <person name="Haas F.B."/>
            <person name="Vanderstraeten L."/>
            <person name="Becker D."/>
            <person name="Lang D."/>
            <person name="Vosolsobe S."/>
            <person name="Rombauts S."/>
            <person name="Wilhelmsson P.K.I."/>
            <person name="Janitza P."/>
            <person name="Kern R."/>
            <person name="Heyl A."/>
            <person name="Rumpler F."/>
            <person name="Villalobos L.I.A.C."/>
            <person name="Clay J.M."/>
            <person name="Skokan R."/>
            <person name="Toyoda A."/>
            <person name="Suzuki Y."/>
            <person name="Kagoshima H."/>
            <person name="Schijlen E."/>
            <person name="Tajeshwar N."/>
            <person name="Catarino B."/>
            <person name="Hetherington A.J."/>
            <person name="Saltykova A."/>
            <person name="Bonnot C."/>
            <person name="Breuninger H."/>
            <person name="Symeonidi A."/>
            <person name="Radhakrishnan G.V."/>
            <person name="Van Nieuwerburgh F."/>
            <person name="Deforce D."/>
            <person name="Chang C."/>
            <person name="Karol K.G."/>
            <person name="Hedrich R."/>
            <person name="Ulvskov P."/>
            <person name="Glockner G."/>
            <person name="Delwiche C.F."/>
            <person name="Petrasek J."/>
            <person name="Van de Peer Y."/>
            <person name="Friml J."/>
            <person name="Beilby M."/>
            <person name="Dolan L."/>
            <person name="Kohara Y."/>
            <person name="Sugano S."/>
            <person name="Fujiyama A."/>
            <person name="Delaux P.-M."/>
            <person name="Quint M."/>
            <person name="TheiBen G."/>
            <person name="Hagemann M."/>
            <person name="Harholt J."/>
            <person name="Dunand C."/>
            <person name="Zachgo S."/>
            <person name="Langdale J."/>
            <person name="Maumus F."/>
            <person name="Straeten D.V.D."/>
            <person name="Gould S.B."/>
            <person name="Rensing S.A."/>
        </authorList>
    </citation>
    <scope>NUCLEOTIDE SEQUENCE [LARGE SCALE GENOMIC DNA]</scope>
    <source>
        <strain evidence="8 9">S276</strain>
    </source>
</reference>
<feature type="region of interest" description="Disordered" evidence="7">
    <location>
        <begin position="112"/>
        <end position="200"/>
    </location>
</feature>
<keyword evidence="4" id="KW-0328">Glycosyltransferase</keyword>
<dbReference type="GO" id="GO:0004805">
    <property type="term" value="F:trehalose-phosphatase activity"/>
    <property type="evidence" value="ECO:0007669"/>
    <property type="project" value="TreeGrafter"/>
</dbReference>
<feature type="region of interest" description="Disordered" evidence="7">
    <location>
        <begin position="1"/>
        <end position="98"/>
    </location>
</feature>
<dbReference type="InterPro" id="IPR001830">
    <property type="entry name" value="Glyco_trans_20"/>
</dbReference>
<evidence type="ECO:0000256" key="1">
    <source>
        <dbReference type="ARBA" id="ARBA00005409"/>
    </source>
</evidence>
<dbReference type="EMBL" id="BFEA01000119">
    <property type="protein sequence ID" value="GBG69704.1"/>
    <property type="molecule type" value="Genomic_DNA"/>
</dbReference>
<dbReference type="FunFam" id="3.40.50.2000:FF:000039">
    <property type="entry name" value="alpha,alpha-trehalose-phosphate synthase [UDP-forming] 1-like"/>
    <property type="match status" value="1"/>
</dbReference>
<dbReference type="GO" id="GO:0003825">
    <property type="term" value="F:alpha,alpha-trehalose-phosphate synthase (UDP-forming) activity"/>
    <property type="evidence" value="ECO:0007669"/>
    <property type="project" value="UniProtKB-EC"/>
</dbReference>
<dbReference type="InterPro" id="IPR036412">
    <property type="entry name" value="HAD-like_sf"/>
</dbReference>
<dbReference type="SUPFAM" id="SSF53756">
    <property type="entry name" value="UDP-Glycosyltransferase/glycogen phosphorylase"/>
    <property type="match status" value="1"/>
</dbReference>
<dbReference type="FunFam" id="3.40.50.2000:FF:000046">
    <property type="entry name" value="alpha,alpha-trehalose-phosphate synthase [UDP-forming] 1"/>
    <property type="match status" value="1"/>
</dbReference>